<evidence type="ECO:0000313" key="3">
    <source>
        <dbReference type="Proteomes" id="UP000294558"/>
    </source>
</evidence>
<dbReference type="Proteomes" id="UP000294558">
    <property type="component" value="Unassembled WGS sequence"/>
</dbReference>
<evidence type="ECO:0000259" key="1">
    <source>
        <dbReference type="Pfam" id="PF11706"/>
    </source>
</evidence>
<reference evidence="2 3" key="1">
    <citation type="submission" date="2019-03" db="EMBL/GenBank/DDBJ databases">
        <title>Sequencing the genomes of 1000 actinobacteria strains.</title>
        <authorList>
            <person name="Klenk H.-P."/>
        </authorList>
    </citation>
    <scope>NUCLEOTIDE SEQUENCE [LARGE SCALE GENOMIC DNA]</scope>
    <source>
        <strain evidence="2 3">DSM 18936</strain>
    </source>
</reference>
<dbReference type="AlphaFoldDB" id="A0A4R7HZ66"/>
<dbReference type="SUPFAM" id="SSF160904">
    <property type="entry name" value="Jann2411-like"/>
    <property type="match status" value="1"/>
</dbReference>
<evidence type="ECO:0000313" key="2">
    <source>
        <dbReference type="EMBL" id="TDT16532.1"/>
    </source>
</evidence>
<keyword evidence="3" id="KW-1185">Reference proteome</keyword>
<sequence length="193" mass="21005">MHVRANSIDDEIRLTVDAAVELANISAGEPLPDHEVLSELERLRAVLVEFEFLRARGATDAELGAFADRLVSVGRLVRSLPDIDLSSAVDALNAQLEAAAIAPSLSAHDGFALHIHWTGPSTPFAHQVAVDLLMALAQAVCDHGTDRFGRCAADDCNRVFHDTTKNHSRRFCTDPRCASRTHTAAHRARQNPE</sequence>
<dbReference type="EMBL" id="SOAU01000001">
    <property type="protein sequence ID" value="TDT16532.1"/>
    <property type="molecule type" value="Genomic_DNA"/>
</dbReference>
<dbReference type="Gene3D" id="1.10.3300.10">
    <property type="entry name" value="Jann2411-like domain"/>
    <property type="match status" value="1"/>
</dbReference>
<accession>A0A4R7HZ66</accession>
<dbReference type="Pfam" id="PF11706">
    <property type="entry name" value="zf-CGNR"/>
    <property type="match status" value="1"/>
</dbReference>
<proteinExistence type="predicted"/>
<dbReference type="InterPro" id="IPR010852">
    <property type="entry name" value="ABATE"/>
</dbReference>
<dbReference type="InterPro" id="IPR021005">
    <property type="entry name" value="Znf_CGNR"/>
</dbReference>
<comment type="caution">
    <text evidence="2">The sequence shown here is derived from an EMBL/GenBank/DDBJ whole genome shotgun (WGS) entry which is preliminary data.</text>
</comment>
<feature type="domain" description="Zinc finger CGNR" evidence="1">
    <location>
        <begin position="147"/>
        <end position="190"/>
    </location>
</feature>
<gene>
    <name evidence="2" type="ORF">BDK89_2123</name>
</gene>
<dbReference type="PANTHER" id="PTHR35525">
    <property type="entry name" value="BLL6575 PROTEIN"/>
    <property type="match status" value="1"/>
</dbReference>
<protein>
    <submittedName>
        <fullName evidence="2">CGNR zinc finger protein</fullName>
    </submittedName>
</protein>
<dbReference type="OrthoDB" id="3531194at2"/>
<name>A0A4R7HZ66_9ACTN</name>
<dbReference type="PANTHER" id="PTHR35525:SF3">
    <property type="entry name" value="BLL6575 PROTEIN"/>
    <property type="match status" value="1"/>
</dbReference>
<organism evidence="2 3">
    <name type="scientific">Ilumatobacter fluminis</name>
    <dbReference type="NCBI Taxonomy" id="467091"/>
    <lineage>
        <taxon>Bacteria</taxon>
        <taxon>Bacillati</taxon>
        <taxon>Actinomycetota</taxon>
        <taxon>Acidimicrobiia</taxon>
        <taxon>Acidimicrobiales</taxon>
        <taxon>Ilumatobacteraceae</taxon>
        <taxon>Ilumatobacter</taxon>
    </lineage>
</organism>
<dbReference type="InterPro" id="IPR023286">
    <property type="entry name" value="ABATE_dom_sf"/>
</dbReference>
<dbReference type="RefSeq" id="WP_133868901.1">
    <property type="nucleotide sequence ID" value="NZ_SOAU01000001.1"/>
</dbReference>